<gene>
    <name evidence="1" type="ORF">PR048_008870</name>
</gene>
<dbReference type="EMBL" id="JARBHB010000003">
    <property type="protein sequence ID" value="KAJ8889371.1"/>
    <property type="molecule type" value="Genomic_DNA"/>
</dbReference>
<comment type="caution">
    <text evidence="1">The sequence shown here is derived from an EMBL/GenBank/DDBJ whole genome shotgun (WGS) entry which is preliminary data.</text>
</comment>
<dbReference type="InterPro" id="IPR050344">
    <property type="entry name" value="Peptidase_M1_aminopeptidases"/>
</dbReference>
<organism evidence="1 2">
    <name type="scientific">Dryococelus australis</name>
    <dbReference type="NCBI Taxonomy" id="614101"/>
    <lineage>
        <taxon>Eukaryota</taxon>
        <taxon>Metazoa</taxon>
        <taxon>Ecdysozoa</taxon>
        <taxon>Arthropoda</taxon>
        <taxon>Hexapoda</taxon>
        <taxon>Insecta</taxon>
        <taxon>Pterygota</taxon>
        <taxon>Neoptera</taxon>
        <taxon>Polyneoptera</taxon>
        <taxon>Phasmatodea</taxon>
        <taxon>Verophasmatodea</taxon>
        <taxon>Anareolatae</taxon>
        <taxon>Phasmatidae</taxon>
        <taxon>Eurycanthinae</taxon>
        <taxon>Dryococelus</taxon>
    </lineage>
</organism>
<keyword evidence="2" id="KW-1185">Reference proteome</keyword>
<evidence type="ECO:0000313" key="1">
    <source>
        <dbReference type="EMBL" id="KAJ8889371.1"/>
    </source>
</evidence>
<dbReference type="Proteomes" id="UP001159363">
    <property type="component" value="Chromosome 3"/>
</dbReference>
<dbReference type="InterPro" id="IPR027268">
    <property type="entry name" value="Peptidase_M4/M1_CTD_sf"/>
</dbReference>
<dbReference type="Gene3D" id="1.10.390.10">
    <property type="entry name" value="Neutral Protease Domain 2"/>
    <property type="match status" value="1"/>
</dbReference>
<reference evidence="1 2" key="1">
    <citation type="submission" date="2023-02" db="EMBL/GenBank/DDBJ databases">
        <title>LHISI_Scaffold_Assembly.</title>
        <authorList>
            <person name="Stuart O.P."/>
            <person name="Cleave R."/>
            <person name="Magrath M.J.L."/>
            <person name="Mikheyev A.S."/>
        </authorList>
    </citation>
    <scope>NUCLEOTIDE SEQUENCE [LARGE SCALE GENOMIC DNA]</scope>
    <source>
        <strain evidence="1">Daus_M_001</strain>
        <tissue evidence="1">Leg muscle</tissue>
    </source>
</reference>
<evidence type="ECO:0000313" key="2">
    <source>
        <dbReference type="Proteomes" id="UP001159363"/>
    </source>
</evidence>
<proteinExistence type="predicted"/>
<accession>A0ABQ9HZ48</accession>
<dbReference type="SUPFAM" id="SSF55486">
    <property type="entry name" value="Metalloproteases ('zincins'), catalytic domain"/>
    <property type="match status" value="1"/>
</dbReference>
<name>A0ABQ9HZ48_9NEOP</name>
<dbReference type="Gene3D" id="2.60.40.1910">
    <property type="match status" value="1"/>
</dbReference>
<evidence type="ECO:0008006" key="3">
    <source>
        <dbReference type="Google" id="ProtNLM"/>
    </source>
</evidence>
<sequence>MTTLNCSSAYGNVEPNDLYAAMENVSLLTDVRVKVVMDTWTTQMGYPLVTVTREYNTGTITIEQERFLLSSSTSPTDSHDYKWWIPLSYTNKTAANFNTTTPATWLPANLSQISFSDASDTNDWLIFNLQETGEYITSSFFTVSNY</sequence>
<protein>
    <recommendedName>
        <fullName evidence="3">Aminopeptidase N</fullName>
    </recommendedName>
</protein>
<dbReference type="PANTHER" id="PTHR11533:SF294">
    <property type="entry name" value="THYROTROPIN-RELEASING HORMONE-DEGRADING ECTOENZYME"/>
    <property type="match status" value="1"/>
</dbReference>
<dbReference type="PANTHER" id="PTHR11533">
    <property type="entry name" value="PROTEASE M1 ZINC METALLOPROTEASE"/>
    <property type="match status" value="1"/>
</dbReference>